<protein>
    <submittedName>
        <fullName evidence="1">Uncharacterized protein</fullName>
    </submittedName>
</protein>
<gene>
    <name evidence="1" type="ORF">K1T71_000656</name>
</gene>
<organism evidence="1 2">
    <name type="scientific">Dendrolimus kikuchii</name>
    <dbReference type="NCBI Taxonomy" id="765133"/>
    <lineage>
        <taxon>Eukaryota</taxon>
        <taxon>Metazoa</taxon>
        <taxon>Ecdysozoa</taxon>
        <taxon>Arthropoda</taxon>
        <taxon>Hexapoda</taxon>
        <taxon>Insecta</taxon>
        <taxon>Pterygota</taxon>
        <taxon>Neoptera</taxon>
        <taxon>Endopterygota</taxon>
        <taxon>Lepidoptera</taxon>
        <taxon>Glossata</taxon>
        <taxon>Ditrysia</taxon>
        <taxon>Bombycoidea</taxon>
        <taxon>Lasiocampidae</taxon>
        <taxon>Dendrolimus</taxon>
    </lineage>
</organism>
<dbReference type="Proteomes" id="UP000824533">
    <property type="component" value="Linkage Group LG01"/>
</dbReference>
<keyword evidence="2" id="KW-1185">Reference proteome</keyword>
<name>A0ACC1DJV0_9NEOP</name>
<proteinExistence type="predicted"/>
<evidence type="ECO:0000313" key="1">
    <source>
        <dbReference type="EMBL" id="KAJ0184233.1"/>
    </source>
</evidence>
<reference evidence="1 2" key="1">
    <citation type="journal article" date="2021" name="Front. Genet.">
        <title>Chromosome-Level Genome Assembly Reveals Significant Gene Expansion in the Toll and IMD Signaling Pathways of Dendrolimus kikuchii.</title>
        <authorList>
            <person name="Zhou J."/>
            <person name="Wu P."/>
            <person name="Xiong Z."/>
            <person name="Liu N."/>
            <person name="Zhao N."/>
            <person name="Ji M."/>
            <person name="Qiu Y."/>
            <person name="Yang B."/>
        </authorList>
    </citation>
    <scope>NUCLEOTIDE SEQUENCE [LARGE SCALE GENOMIC DNA]</scope>
    <source>
        <strain evidence="1">Ann1</strain>
    </source>
</reference>
<accession>A0ACC1DJV0</accession>
<dbReference type="EMBL" id="CM034387">
    <property type="protein sequence ID" value="KAJ0184233.1"/>
    <property type="molecule type" value="Genomic_DNA"/>
</dbReference>
<sequence>MNLEDYVNHSKQKYKLFIALTILKTKPDNVSIENYINILRNKLENEIDLNSICSDDFLYKDDDEIMPNIQSYNNDTQALNIGEVTADAQCFPSLERNDIQNIHTTTNKRKSDMNQLYNLQNDQVSTKMQEFSNNVQGDINIMQNDKDDKMLHDTFTQSQCPKHQDNDISLRDLKTEELKSNTQISNNSANGKSQDDYSAGNSQYDYNAINNTQCNFNDADIDLENDFNIHKTSQNNFGTNNITLQNEFNTQNIVTENDFNFENLTTQNDNNEIYVTSIKEINMDDDVIKVNTKNDANNENINVSDDERNQIVPFKIIDELNRVKSYFNRKVEIRQSRDGWSESGYRSDTQGPLQLSITCLNQSAHCLLNFLTNYPLLPQTNEITSDISMNYLPFLEELLDCISSLLKRLHQEENEEDMLLKKEELSQRIIFLNKSVHIQKFTIEKIANILDATHTELIKKDAKREIQNISTIENLCYVFNILQVLLPKFLEHRENSSQPSQNEERGLTRSSLSDIWRMRWSGEIKIKSSEQNEEKCNVVEKLSEILNKLIVDCMDGYSLIAYFSLKCFNLLQSHK</sequence>
<comment type="caution">
    <text evidence="1">The sequence shown here is derived from an EMBL/GenBank/DDBJ whole genome shotgun (WGS) entry which is preliminary data.</text>
</comment>
<evidence type="ECO:0000313" key="2">
    <source>
        <dbReference type="Proteomes" id="UP000824533"/>
    </source>
</evidence>